<dbReference type="CDD" id="cd14667">
    <property type="entry name" value="3D_containing_proteins"/>
    <property type="match status" value="1"/>
</dbReference>
<evidence type="ECO:0000256" key="2">
    <source>
        <dbReference type="SAM" id="MobiDB-lite"/>
    </source>
</evidence>
<feature type="compositionally biased region" description="Basic and acidic residues" evidence="2">
    <location>
        <begin position="13"/>
        <end position="25"/>
    </location>
</feature>
<dbReference type="InterPro" id="IPR059180">
    <property type="entry name" value="3D_YorM"/>
</dbReference>
<dbReference type="GO" id="GO:0009254">
    <property type="term" value="P:peptidoglycan turnover"/>
    <property type="evidence" value="ECO:0007669"/>
    <property type="project" value="InterPro"/>
</dbReference>
<name>A0A1M7T6C0_9FIRM</name>
<protein>
    <submittedName>
        <fullName evidence="4">3D (Asp-Asp-Asp) domain-containing protein</fullName>
    </submittedName>
</protein>
<gene>
    <name evidence="4" type="ORF">SAMN02745215_01639</name>
</gene>
<sequence length="130" mass="14319">MISEAQGSNTDYHQPDTKNEISRGDIPKIERRVMVITAYTNHDPGMDGLGITASGEKTVEGRTIAAPPEIPFGAQIYVPELGKTLTVTDRGGAIKGNRLDLFMENREDALQFGKQTLEVVVRYERGDVNQ</sequence>
<dbReference type="SUPFAM" id="SSF50685">
    <property type="entry name" value="Barwin-like endoglucanases"/>
    <property type="match status" value="1"/>
</dbReference>
<keyword evidence="5" id="KW-1185">Reference proteome</keyword>
<keyword evidence="1" id="KW-0732">Signal</keyword>
<organism evidence="4 5">
    <name type="scientific">Desulfitobacterium chlororespirans DSM 11544</name>
    <dbReference type="NCBI Taxonomy" id="1121395"/>
    <lineage>
        <taxon>Bacteria</taxon>
        <taxon>Bacillati</taxon>
        <taxon>Bacillota</taxon>
        <taxon>Clostridia</taxon>
        <taxon>Eubacteriales</taxon>
        <taxon>Desulfitobacteriaceae</taxon>
        <taxon>Desulfitobacterium</taxon>
    </lineage>
</organism>
<dbReference type="GO" id="GO:0019867">
    <property type="term" value="C:outer membrane"/>
    <property type="evidence" value="ECO:0007669"/>
    <property type="project" value="InterPro"/>
</dbReference>
<feature type="domain" description="3D" evidence="3">
    <location>
        <begin position="62"/>
        <end position="120"/>
    </location>
</feature>
<dbReference type="InterPro" id="IPR010611">
    <property type="entry name" value="3D_dom"/>
</dbReference>
<evidence type="ECO:0000256" key="1">
    <source>
        <dbReference type="ARBA" id="ARBA00022729"/>
    </source>
</evidence>
<dbReference type="EMBL" id="FRDN01000005">
    <property type="protein sequence ID" value="SHN66247.1"/>
    <property type="molecule type" value="Genomic_DNA"/>
</dbReference>
<dbReference type="InterPro" id="IPR036908">
    <property type="entry name" value="RlpA-like_sf"/>
</dbReference>
<feature type="region of interest" description="Disordered" evidence="2">
    <location>
        <begin position="1"/>
        <end position="25"/>
    </location>
</feature>
<reference evidence="5" key="1">
    <citation type="submission" date="2016-12" db="EMBL/GenBank/DDBJ databases">
        <authorList>
            <person name="Varghese N."/>
            <person name="Submissions S."/>
        </authorList>
    </citation>
    <scope>NUCLEOTIDE SEQUENCE [LARGE SCALE GENOMIC DNA]</scope>
    <source>
        <strain evidence="5">DSM 11544</strain>
    </source>
</reference>
<evidence type="ECO:0000313" key="4">
    <source>
        <dbReference type="EMBL" id="SHN66247.1"/>
    </source>
</evidence>
<evidence type="ECO:0000259" key="3">
    <source>
        <dbReference type="Pfam" id="PF06725"/>
    </source>
</evidence>
<dbReference type="GO" id="GO:0004553">
    <property type="term" value="F:hydrolase activity, hydrolyzing O-glycosyl compounds"/>
    <property type="evidence" value="ECO:0007669"/>
    <property type="project" value="InterPro"/>
</dbReference>
<feature type="compositionally biased region" description="Polar residues" evidence="2">
    <location>
        <begin position="1"/>
        <end position="12"/>
    </location>
</feature>
<dbReference type="PANTHER" id="PTHR39160:SF4">
    <property type="entry name" value="RESUSCITATION-PROMOTING FACTOR RPFB"/>
    <property type="match status" value="1"/>
</dbReference>
<evidence type="ECO:0000313" key="5">
    <source>
        <dbReference type="Proteomes" id="UP000184010"/>
    </source>
</evidence>
<dbReference type="PANTHER" id="PTHR39160">
    <property type="entry name" value="CELL WALL-BINDING PROTEIN YOCH"/>
    <property type="match status" value="1"/>
</dbReference>
<dbReference type="Proteomes" id="UP000184010">
    <property type="component" value="Unassembled WGS sequence"/>
</dbReference>
<dbReference type="InterPro" id="IPR051933">
    <property type="entry name" value="Resuscitation_pf_RpfB"/>
</dbReference>
<dbReference type="AlphaFoldDB" id="A0A1M7T6C0"/>
<accession>A0A1M7T6C0</accession>
<dbReference type="Pfam" id="PF06725">
    <property type="entry name" value="3D"/>
    <property type="match status" value="1"/>
</dbReference>
<proteinExistence type="predicted"/>
<dbReference type="Gene3D" id="2.40.40.10">
    <property type="entry name" value="RlpA-like domain"/>
    <property type="match status" value="1"/>
</dbReference>
<dbReference type="STRING" id="1121395.SAMN02745215_01639"/>